<comment type="caution">
    <text evidence="6">The sequence shown here is derived from an EMBL/GenBank/DDBJ whole genome shotgun (WGS) entry which is preliminary data.</text>
</comment>
<dbReference type="Pfam" id="PF13607">
    <property type="entry name" value="Succ_CoA_lig"/>
    <property type="match status" value="1"/>
</dbReference>
<dbReference type="Pfam" id="PF13380">
    <property type="entry name" value="CoA_binding_2"/>
    <property type="match status" value="1"/>
</dbReference>
<evidence type="ECO:0000256" key="4">
    <source>
        <dbReference type="ARBA" id="ARBA00022840"/>
    </source>
</evidence>
<dbReference type="InterPro" id="IPR032875">
    <property type="entry name" value="Succ_CoA_lig_flav_dom"/>
</dbReference>
<dbReference type="GO" id="GO:0016874">
    <property type="term" value="F:ligase activity"/>
    <property type="evidence" value="ECO:0007669"/>
    <property type="project" value="UniProtKB-KW"/>
</dbReference>
<dbReference type="Gene3D" id="3.40.50.720">
    <property type="entry name" value="NAD(P)-binding Rossmann-like Domain"/>
    <property type="match status" value="1"/>
</dbReference>
<dbReference type="SUPFAM" id="SSF51735">
    <property type="entry name" value="NAD(P)-binding Rossmann-fold domains"/>
    <property type="match status" value="1"/>
</dbReference>
<evidence type="ECO:0000256" key="1">
    <source>
        <dbReference type="ARBA" id="ARBA00022532"/>
    </source>
</evidence>
<evidence type="ECO:0000256" key="2">
    <source>
        <dbReference type="ARBA" id="ARBA00022598"/>
    </source>
</evidence>
<keyword evidence="1" id="KW-0816">Tricarboxylic acid cycle</keyword>
<keyword evidence="4" id="KW-0067">ATP-binding</keyword>
<protein>
    <submittedName>
        <fullName evidence="6">Acetate--CoA ligase family protein</fullName>
    </submittedName>
</protein>
<proteinExistence type="predicted"/>
<evidence type="ECO:0000256" key="3">
    <source>
        <dbReference type="ARBA" id="ARBA00022741"/>
    </source>
</evidence>
<dbReference type="EMBL" id="JBHLWM010000006">
    <property type="protein sequence ID" value="MFC0242226.1"/>
    <property type="molecule type" value="Genomic_DNA"/>
</dbReference>
<dbReference type="InterPro" id="IPR051538">
    <property type="entry name" value="Acyl-CoA_Synth/Transferase"/>
</dbReference>
<keyword evidence="3" id="KW-0547">Nucleotide-binding</keyword>
<dbReference type="InterPro" id="IPR036291">
    <property type="entry name" value="NAD(P)-bd_dom_sf"/>
</dbReference>
<feature type="domain" description="CoA-binding" evidence="5">
    <location>
        <begin position="15"/>
        <end position="110"/>
    </location>
</feature>
<sequence length="700" mass="72933">MPPNSAPTSSWAQALLAPRSIALVGASDDLSKTSARPLQYLRRAGYQGTIYPINPRRPTVLGETAWASLDALPAVPDHAFILTPTDDAIAAAEACARLGIPVATILASNFSEGGDAGLARVEQLKAICAASGLRILGPSSLGAINLHSRTIITANAAFAESDLPRGGIFVASHSGSLLGGLISRGKARNVGFAGLVSVGNEIDLSLGEICAATLDDPNVTGYMLFLESIRRAQDLRDFALAAAERGKPVVAYKLGRSAAAAELALSHTGALAGEDGFAAAFLADCGVARVNNFETLLEALPLLHKLPARAAGQRTKRVGVVTTTGGGAAMVVDELGIRDIEVVKPSHATFDRLGEAGVAAQHERIIDLTLAGTRYEVMKAALQTMLAAPEFDVVVAVTGSSARFQPELAVKPVIDSAGSAKPLVAFVVPEAPDALTMLTQAGVPNFRTPESCADAISAALLRRQPRRELPLQRGPAAATRQLDELEAYRLLDRLGIAHAPAVAIEVGPQAVDLPFAYPVAVKLLSADIAHKTEVGGVVLNVGDEAGVKQAATKIAANVAAHRSGAALAQVLVQPMTSGLGEMLLGYRVDPEAGPIVLLAAGGIFTEIYRDRSIRLAPVDLDGAREMIDELAITRVFRGFRNKPHGDLDALARAIVALSRLAVDDKVHVRDAEINPLIINEVGSGVVAVDALVALADKEDS</sequence>
<dbReference type="InterPro" id="IPR016102">
    <property type="entry name" value="Succinyl-CoA_synth-like"/>
</dbReference>
<name>A0ABV6EWH3_9BRAD</name>
<dbReference type="InterPro" id="IPR003781">
    <property type="entry name" value="CoA-bd"/>
</dbReference>
<organism evidence="6 7">
    <name type="scientific">Rhodopseudomonas telluris</name>
    <dbReference type="NCBI Taxonomy" id="644215"/>
    <lineage>
        <taxon>Bacteria</taxon>
        <taxon>Pseudomonadati</taxon>
        <taxon>Pseudomonadota</taxon>
        <taxon>Alphaproteobacteria</taxon>
        <taxon>Hyphomicrobiales</taxon>
        <taxon>Nitrobacteraceae</taxon>
        <taxon>Rhodopseudomonas</taxon>
    </lineage>
</organism>
<keyword evidence="2 6" id="KW-0436">Ligase</keyword>
<accession>A0ABV6EWH3</accession>
<dbReference type="Gene3D" id="3.40.50.261">
    <property type="entry name" value="Succinyl-CoA synthetase domains"/>
    <property type="match status" value="2"/>
</dbReference>
<dbReference type="PANTHER" id="PTHR43334:SF1">
    <property type="entry name" value="3-HYDROXYPROPIONATE--COA LIGASE [ADP-FORMING]"/>
    <property type="match status" value="1"/>
</dbReference>
<evidence type="ECO:0000259" key="5">
    <source>
        <dbReference type="SMART" id="SM00881"/>
    </source>
</evidence>
<dbReference type="Pfam" id="PF13549">
    <property type="entry name" value="ATP-grasp_5"/>
    <property type="match status" value="1"/>
</dbReference>
<evidence type="ECO:0000313" key="6">
    <source>
        <dbReference type="EMBL" id="MFC0242226.1"/>
    </source>
</evidence>
<dbReference type="PANTHER" id="PTHR43334">
    <property type="entry name" value="ACETATE--COA LIGASE [ADP-FORMING]"/>
    <property type="match status" value="1"/>
</dbReference>
<dbReference type="SUPFAM" id="SSF56059">
    <property type="entry name" value="Glutathione synthetase ATP-binding domain-like"/>
    <property type="match status" value="1"/>
</dbReference>
<dbReference type="SUPFAM" id="SSF52210">
    <property type="entry name" value="Succinyl-CoA synthetase domains"/>
    <property type="match status" value="2"/>
</dbReference>
<keyword evidence="7" id="KW-1185">Reference proteome</keyword>
<dbReference type="RefSeq" id="WP_378389977.1">
    <property type="nucleotide sequence ID" value="NZ_JBHLWM010000006.1"/>
</dbReference>
<dbReference type="InterPro" id="IPR013815">
    <property type="entry name" value="ATP_grasp_subdomain_1"/>
</dbReference>
<dbReference type="Gene3D" id="3.30.470.20">
    <property type="entry name" value="ATP-grasp fold, B domain"/>
    <property type="match status" value="1"/>
</dbReference>
<gene>
    <name evidence="6" type="ORF">ACFFJ6_17175</name>
</gene>
<dbReference type="Proteomes" id="UP001589775">
    <property type="component" value="Unassembled WGS sequence"/>
</dbReference>
<dbReference type="SMART" id="SM00881">
    <property type="entry name" value="CoA_binding"/>
    <property type="match status" value="1"/>
</dbReference>
<evidence type="ECO:0000313" key="7">
    <source>
        <dbReference type="Proteomes" id="UP001589775"/>
    </source>
</evidence>
<reference evidence="6 7" key="1">
    <citation type="submission" date="2024-09" db="EMBL/GenBank/DDBJ databases">
        <authorList>
            <person name="Sun Q."/>
            <person name="Mori K."/>
        </authorList>
    </citation>
    <scope>NUCLEOTIDE SEQUENCE [LARGE SCALE GENOMIC DNA]</scope>
    <source>
        <strain evidence="6 7">KCTC 23279</strain>
    </source>
</reference>
<dbReference type="Gene3D" id="3.30.1490.20">
    <property type="entry name" value="ATP-grasp fold, A domain"/>
    <property type="match status" value="1"/>
</dbReference>